<dbReference type="Proteomes" id="UP000590542">
    <property type="component" value="Unassembled WGS sequence"/>
</dbReference>
<proteinExistence type="predicted"/>
<reference evidence="2 3" key="1">
    <citation type="journal article" date="2020" name="Biotechnol. Biofuels">
        <title>New insights from the biogas microbiome by comprehensive genome-resolved metagenomics of nearly 1600 species originating from multiple anaerobic digesters.</title>
        <authorList>
            <person name="Campanaro S."/>
            <person name="Treu L."/>
            <person name="Rodriguez-R L.M."/>
            <person name="Kovalovszki A."/>
            <person name="Ziels R.M."/>
            <person name="Maus I."/>
            <person name="Zhu X."/>
            <person name="Kougias P.G."/>
            <person name="Basile A."/>
            <person name="Luo G."/>
            <person name="Schluter A."/>
            <person name="Konstantinidis K.T."/>
            <person name="Angelidaki I."/>
        </authorList>
    </citation>
    <scope>NUCLEOTIDE SEQUENCE [LARGE SCALE GENOMIC DNA]</scope>
    <source>
        <strain evidence="2">AS27yjCOA_202</strain>
    </source>
</reference>
<protein>
    <submittedName>
        <fullName evidence="2">Uncharacterized protein</fullName>
    </submittedName>
</protein>
<keyword evidence="1" id="KW-0812">Transmembrane</keyword>
<evidence type="ECO:0000313" key="2">
    <source>
        <dbReference type="EMBL" id="NMB91752.1"/>
    </source>
</evidence>
<gene>
    <name evidence="2" type="ORF">GYA37_02805</name>
</gene>
<organism evidence="2 3">
    <name type="scientific">candidate division WWE3 bacterium</name>
    <dbReference type="NCBI Taxonomy" id="2053526"/>
    <lineage>
        <taxon>Bacteria</taxon>
        <taxon>Katanobacteria</taxon>
    </lineage>
</organism>
<dbReference type="AlphaFoldDB" id="A0A7X9E7K1"/>
<keyword evidence="1" id="KW-0472">Membrane</keyword>
<keyword evidence="1" id="KW-1133">Transmembrane helix</keyword>
<feature type="transmembrane region" description="Helical" evidence="1">
    <location>
        <begin position="19"/>
        <end position="37"/>
    </location>
</feature>
<feature type="transmembrane region" description="Helical" evidence="1">
    <location>
        <begin position="111"/>
        <end position="132"/>
    </location>
</feature>
<sequence length="154" mass="16701">MENSSFSVKENAGKSFKTFVLTLSVSLIIFSVVYYVMSVNSSNQESFDNSLSDNVVEKEVKGVEQKSVFNEIASKDPGVQAKEVLAGSTVATTAEVQQTTQSAADLQTGTFSITAGLFIALIIFLSTLVFVLNNPRKLALSSFEKNALRDVEEK</sequence>
<name>A0A7X9E7K1_UNCKA</name>
<comment type="caution">
    <text evidence="2">The sequence shown here is derived from an EMBL/GenBank/DDBJ whole genome shotgun (WGS) entry which is preliminary data.</text>
</comment>
<evidence type="ECO:0000313" key="3">
    <source>
        <dbReference type="Proteomes" id="UP000590542"/>
    </source>
</evidence>
<accession>A0A7X9E7K1</accession>
<evidence type="ECO:0000256" key="1">
    <source>
        <dbReference type="SAM" id="Phobius"/>
    </source>
</evidence>
<dbReference type="EMBL" id="JAAZNV010000009">
    <property type="protein sequence ID" value="NMB91752.1"/>
    <property type="molecule type" value="Genomic_DNA"/>
</dbReference>